<keyword evidence="2" id="KW-1185">Reference proteome</keyword>
<organism evidence="1 2">
    <name type="scientific">Muribaculum caecicola</name>
    <dbReference type="NCBI Taxonomy" id="3038144"/>
    <lineage>
        <taxon>Bacteria</taxon>
        <taxon>Pseudomonadati</taxon>
        <taxon>Bacteroidota</taxon>
        <taxon>Bacteroidia</taxon>
        <taxon>Bacteroidales</taxon>
        <taxon>Muribaculaceae</taxon>
        <taxon>Muribaculum</taxon>
    </lineage>
</organism>
<dbReference type="Proteomes" id="UP000305401">
    <property type="component" value="Unassembled WGS sequence"/>
</dbReference>
<proteinExistence type="predicted"/>
<gene>
    <name evidence="1" type="ORF">E5990_09290</name>
</gene>
<name>A0AC61S3I9_9BACT</name>
<protein>
    <submittedName>
        <fullName evidence="1">Cysteine desulfurase</fullName>
    </submittedName>
</protein>
<dbReference type="EMBL" id="SSTG01000143">
    <property type="protein sequence ID" value="THG45113.1"/>
    <property type="molecule type" value="Genomic_DNA"/>
</dbReference>
<feature type="non-terminal residue" evidence="1">
    <location>
        <position position="386"/>
    </location>
</feature>
<evidence type="ECO:0000313" key="2">
    <source>
        <dbReference type="Proteomes" id="UP000305401"/>
    </source>
</evidence>
<comment type="caution">
    <text evidence="1">The sequence shown here is derived from an EMBL/GenBank/DDBJ whole genome shotgun (WGS) entry which is preliminary data.</text>
</comment>
<evidence type="ECO:0000313" key="1">
    <source>
        <dbReference type="EMBL" id="THG45113.1"/>
    </source>
</evidence>
<reference evidence="1" key="1">
    <citation type="submission" date="2019-04" db="EMBL/GenBank/DDBJ databases">
        <title>Microbes associate with the intestines of laboratory mice.</title>
        <authorList>
            <person name="Navarre W."/>
            <person name="Wong E."/>
            <person name="Huang K.C."/>
            <person name="Tropini C."/>
            <person name="Ng K."/>
            <person name="Yu B."/>
        </authorList>
    </citation>
    <scope>NUCLEOTIDE SEQUENCE</scope>
    <source>
        <strain evidence="1">NM86_A22</strain>
    </source>
</reference>
<accession>A0AC61S3I9</accession>
<sequence>MNTPSENIINSIRAQFPALGISVGKHKLVYLDNTATSQTPQRVVEAIDRAYYNTKANVHRGVHTLSQQMTLLQEEAREKARAFINAPSVQEIIFTRGTTEAINLVASCIGRDWPDGAEVIVTEMEHHSNIVPWQLLSRPGREIKLRVVPTDEHGVLDMNTYRNLFNSNTAMVAATHVSNVLGTVNPVKEIAAEARAHGVPVLIDGAQAISHRAVDVQDIGADFYAFSAHKMYGPTGVGILYGRRDLLEQMPPYQGGGEMVGHVTFQKTTYAELPFKFEAGTPEFTAIAALSQAIDFINETGYDLINAQEEYLLQYTTGQMLKRVPGLRLFGTAPGKDAIISFLIGRAHHYDTGLLLDKLGIAVRTGHHCAQPLMQALGVEGVVRAS</sequence>